<evidence type="ECO:0000256" key="2">
    <source>
        <dbReference type="ARBA" id="ARBA00006166"/>
    </source>
</evidence>
<dbReference type="InterPro" id="IPR031436">
    <property type="entry name" value="TMEM132_C"/>
</dbReference>
<evidence type="ECO:0000256" key="6">
    <source>
        <dbReference type="SAM" id="MobiDB-lite"/>
    </source>
</evidence>
<evidence type="ECO:0000259" key="10">
    <source>
        <dbReference type="Pfam" id="PF23039"/>
    </source>
</evidence>
<organism evidence="14 15">
    <name type="scientific">Saccoglossus kowalevskii</name>
    <name type="common">Acorn worm</name>
    <dbReference type="NCBI Taxonomy" id="10224"/>
    <lineage>
        <taxon>Eukaryota</taxon>
        <taxon>Metazoa</taxon>
        <taxon>Hemichordata</taxon>
        <taxon>Enteropneusta</taxon>
        <taxon>Harrimaniidae</taxon>
        <taxon>Saccoglossus</taxon>
    </lineage>
</organism>
<evidence type="ECO:0000256" key="7">
    <source>
        <dbReference type="SAM" id="Phobius"/>
    </source>
</evidence>
<dbReference type="InterPro" id="IPR026307">
    <property type="entry name" value="TMEM132"/>
</dbReference>
<dbReference type="Pfam" id="PF23039">
    <property type="entry name" value="TMEM132_3rd"/>
    <property type="match status" value="1"/>
</dbReference>
<dbReference type="Pfam" id="PF15706">
    <property type="entry name" value="TMEM132_C"/>
    <property type="match status" value="1"/>
</dbReference>
<comment type="similarity">
    <text evidence="2">Belongs to the TMEM132 family.</text>
</comment>
<feature type="domain" description="Transmembrane protein TMEM132 fifth" evidence="12">
    <location>
        <begin position="520"/>
        <end position="663"/>
    </location>
</feature>
<dbReference type="Pfam" id="PF23481">
    <property type="entry name" value="Ig_TMEM132_2nd"/>
    <property type="match status" value="1"/>
</dbReference>
<dbReference type="Pfam" id="PF23487">
    <property type="entry name" value="Ig_TMEM132_6th"/>
    <property type="match status" value="1"/>
</dbReference>
<evidence type="ECO:0000259" key="9">
    <source>
        <dbReference type="Pfam" id="PF16070"/>
    </source>
</evidence>
<evidence type="ECO:0000256" key="3">
    <source>
        <dbReference type="ARBA" id="ARBA00022692"/>
    </source>
</evidence>
<dbReference type="InterPro" id="IPR055421">
    <property type="entry name" value="TMEM132_3rd"/>
</dbReference>
<evidence type="ECO:0000313" key="14">
    <source>
        <dbReference type="Proteomes" id="UP000694865"/>
    </source>
</evidence>
<feature type="domain" description="Transmembrane protein TMEM132 sixth" evidence="13">
    <location>
        <begin position="664"/>
        <end position="778"/>
    </location>
</feature>
<evidence type="ECO:0000313" key="15">
    <source>
        <dbReference type="RefSeq" id="XP_002738476.1"/>
    </source>
</evidence>
<sequence length="1082" mass="120155">MPVVCRSCRRSVSATTVVFRVLYCSTPVTVLLLLSLVNVTTSGKPGNQDEWSSLSRLPAEFSVTDRRGVFFLSSSVPVPINRLNSTESYSEELIGIVNSQNHVIRASYGPFHVEQEILRQNTSSKYYSHTDIASYIVRPNVRTFRPAIKVVFHITNGLEAHNGATNINLNKQVPCLKLYVLYNDHELTTACRPHGHKLICLAEVIVPQKWWNEMSHNRNDQVKVYYTIEDYEENSPCEQNSDNSIRIGKLTGGQKEQALHRIGDVTMLSPLTNFDIIKDDPHIWLNVSQEDFFPGSQFGVNVVLPPNSTLTTFSLRAKAKRGIKFSSASEISSSGWRVSSTVNPKQSGTLINVDMEEISSSRPNVPVTVCSFIFEVENITSYSSSSAHINWKIDYEMEGETNTVKTNTIINVLGGNTEAVMILRKDRELVNTALLNGNQVSHALSIIAVDFDGEVEDITDRAHCSSGDPAVLKVATDCSMVYMDGTETNGSVNVAVTVRHSHLSEFVNFSVYIPEFPLTVVVKDDKLSLIKSWKVPTNELPDRSTRNTDYSNPSMLLKEDTGDETERSRCHLRYQDTVVEVYTHFYAPGIVEGHNVPLFSESIMQRVTHLVKNQMQMADKNIASLHENKVKGLSPGTTYVEVIAPHSNALFGSKEIMVAGDKVSIRELQLNLVTGLSLTTKSSDQATNVYITKATAQRALFAQNQKGFVDVLVLFDDGHTMSLHETDSADYAVEMDNLGMKNSKIVPIPRAHPPGLIAHEEGTTLVMVKLLVPESCQKPNKSKLLKETLLFVNVEFTDSGRQKIMNKSRDNSIDPGIMHTDPATFPEVPPKDNSVEEHSKHSGFDTIPIDDLPGIKTVESTPEENDYEPPPSVAHETVGLSDVEIGMYALLGIFCLAIIIFLINCVLFAARYKSKRLPPDMRNANAHDWMWLGKSPESLQMKGVIHETIPLELRSAQPDQQEGSRGEGSGDDDSSHSNGEQGNNEPLQVGDNLNSESGYHSNSGSQNEIQIIVNPGHSDSDEEENYTENDRCLQDVDTEEENVRVGELDDSDNDVKINMLFSSNMSTIEEELPPSTQQMSKC</sequence>
<comment type="subcellular location">
    <subcellularLocation>
        <location evidence="1">Membrane</location>
        <topology evidence="1">Single-pass type I membrane protein</topology>
    </subcellularLocation>
</comment>
<feature type="transmembrane region" description="Helical" evidence="7">
    <location>
        <begin position="12"/>
        <end position="37"/>
    </location>
</feature>
<dbReference type="Pfam" id="PF16070">
    <property type="entry name" value="Ig_TMEM132_4th"/>
    <property type="match status" value="1"/>
</dbReference>
<gene>
    <name evidence="15" type="primary">LOC100376532</name>
</gene>
<feature type="compositionally biased region" description="Basic and acidic residues" evidence="6">
    <location>
        <begin position="829"/>
        <end position="843"/>
    </location>
</feature>
<dbReference type="Pfam" id="PF23486">
    <property type="entry name" value="Ig_TMEM132_5th"/>
    <property type="match status" value="1"/>
</dbReference>
<dbReference type="PANTHER" id="PTHR13388">
    <property type="entry name" value="DETONATOR, ISOFORM E"/>
    <property type="match status" value="1"/>
</dbReference>
<feature type="domain" description="Transmembrane protein TMEM132 cohesin-like" evidence="10">
    <location>
        <begin position="280"/>
        <end position="404"/>
    </location>
</feature>
<feature type="region of interest" description="Disordered" evidence="6">
    <location>
        <begin position="541"/>
        <end position="562"/>
    </location>
</feature>
<dbReference type="InterPro" id="IPR055423">
    <property type="entry name" value="Ig_TMEM132_5th"/>
</dbReference>
<feature type="compositionally biased region" description="Polar residues" evidence="6">
    <location>
        <begin position="981"/>
        <end position="1004"/>
    </location>
</feature>
<keyword evidence="5 7" id="KW-0472">Membrane</keyword>
<dbReference type="GeneID" id="100376532"/>
<evidence type="ECO:0000259" key="8">
    <source>
        <dbReference type="Pfam" id="PF15706"/>
    </source>
</evidence>
<evidence type="ECO:0000259" key="11">
    <source>
        <dbReference type="Pfam" id="PF23481"/>
    </source>
</evidence>
<feature type="region of interest" description="Disordered" evidence="6">
    <location>
        <begin position="806"/>
        <end position="843"/>
    </location>
</feature>
<keyword evidence="14" id="KW-1185">Reference proteome</keyword>
<feature type="region of interest" description="Disordered" evidence="6">
    <location>
        <begin position="952"/>
        <end position="1004"/>
    </location>
</feature>
<evidence type="ECO:0000259" key="13">
    <source>
        <dbReference type="Pfam" id="PF23487"/>
    </source>
</evidence>
<dbReference type="RefSeq" id="XP_002738476.1">
    <property type="nucleotide sequence ID" value="XM_002738430.2"/>
</dbReference>
<dbReference type="Proteomes" id="UP000694865">
    <property type="component" value="Unplaced"/>
</dbReference>
<evidence type="ECO:0000259" key="12">
    <source>
        <dbReference type="Pfam" id="PF23486"/>
    </source>
</evidence>
<evidence type="ECO:0000256" key="5">
    <source>
        <dbReference type="ARBA" id="ARBA00023136"/>
    </source>
</evidence>
<feature type="transmembrane region" description="Helical" evidence="7">
    <location>
        <begin position="885"/>
        <end position="912"/>
    </location>
</feature>
<keyword evidence="4 7" id="KW-1133">Transmembrane helix</keyword>
<protein>
    <submittedName>
        <fullName evidence="15">Transmembrane protein 132C-like</fullName>
    </submittedName>
</protein>
<evidence type="ECO:0000256" key="4">
    <source>
        <dbReference type="ARBA" id="ARBA00022989"/>
    </source>
</evidence>
<feature type="domain" description="Transmembrane protein TMEM132 C-terminal" evidence="8">
    <location>
        <begin position="860"/>
        <end position="935"/>
    </location>
</feature>
<feature type="domain" description="Transmembrane protein family 132 fourth" evidence="9">
    <location>
        <begin position="419"/>
        <end position="515"/>
    </location>
</feature>
<evidence type="ECO:0000256" key="1">
    <source>
        <dbReference type="ARBA" id="ARBA00004479"/>
    </source>
</evidence>
<keyword evidence="3 7" id="KW-0812">Transmembrane</keyword>
<name>A0ABM0GVW0_SACKO</name>
<proteinExistence type="inferred from homology"/>
<feature type="domain" description="Transmembrane protein TMEM132 second Ig-like" evidence="11">
    <location>
        <begin position="132"/>
        <end position="245"/>
    </location>
</feature>
<dbReference type="InterPro" id="IPR055422">
    <property type="entry name" value="Ig_TMEM132_2nd"/>
</dbReference>
<dbReference type="InterPro" id="IPR055424">
    <property type="entry name" value="Ig_TMEM132_6th"/>
</dbReference>
<dbReference type="PANTHER" id="PTHR13388:SF11">
    <property type="entry name" value="DETONATOR, ISOFORM E"/>
    <property type="match status" value="1"/>
</dbReference>
<reference evidence="15" key="1">
    <citation type="submission" date="2025-08" db="UniProtKB">
        <authorList>
            <consortium name="RefSeq"/>
        </authorList>
    </citation>
    <scope>IDENTIFICATION</scope>
    <source>
        <tissue evidence="15">Testes</tissue>
    </source>
</reference>
<dbReference type="InterPro" id="IPR031437">
    <property type="entry name" value="Ig_TMEM132_4th"/>
</dbReference>
<accession>A0ABM0GVW0</accession>